<dbReference type="AlphaFoldDB" id="A0A0X3ARX9"/>
<sequence>MAKTNKRSNEDKKALALELFLETDKSQKEIADIVDITEKTLSVWKQSGAWDMIKQAQTITPKNIITNLYEKAYELSCAEKIDADKLIKLANTIEKLQNKKVTISHIINVFKDFTSWAFSENAELAKQINLLQKKYVDYKINGE</sequence>
<reference evidence="1 2" key="1">
    <citation type="submission" date="2016-01" db="EMBL/GenBank/DDBJ databases">
        <authorList>
            <person name="McClelland M."/>
            <person name="Jain A."/>
            <person name="Saraogi P."/>
            <person name="Mendelson R."/>
            <person name="Westerman R."/>
            <person name="SanMiguel P."/>
            <person name="Csonka L."/>
        </authorList>
    </citation>
    <scope>NUCLEOTIDE SEQUENCE [LARGE SCALE GENOMIC DNA]</scope>
    <source>
        <strain evidence="1 2">R-53146</strain>
    </source>
</reference>
<dbReference type="STRING" id="1586267.GCA_001418685_02012"/>
<dbReference type="Proteomes" id="UP000182761">
    <property type="component" value="Unassembled WGS sequence"/>
</dbReference>
<dbReference type="EMBL" id="FCOR01000017">
    <property type="protein sequence ID" value="CVK17146.1"/>
    <property type="molecule type" value="Genomic_DNA"/>
</dbReference>
<dbReference type="RefSeq" id="WP_055426314.1">
    <property type="nucleotide sequence ID" value="NZ_FCOR01000017.1"/>
</dbReference>
<keyword evidence="2" id="KW-1185">Reference proteome</keyword>
<protein>
    <submittedName>
        <fullName evidence="1">Phage terminase small subunit</fullName>
    </submittedName>
</protein>
<gene>
    <name evidence="1" type="ORF">Ga0061079_11714</name>
</gene>
<organism evidence="1 2">
    <name type="scientific">Apibacter mensalis</name>
    <dbReference type="NCBI Taxonomy" id="1586267"/>
    <lineage>
        <taxon>Bacteria</taxon>
        <taxon>Pseudomonadati</taxon>
        <taxon>Bacteroidota</taxon>
        <taxon>Flavobacteriia</taxon>
        <taxon>Flavobacteriales</taxon>
        <taxon>Weeksellaceae</taxon>
        <taxon>Apibacter</taxon>
    </lineage>
</organism>
<accession>A0A0X3ARX9</accession>
<evidence type="ECO:0000313" key="2">
    <source>
        <dbReference type="Proteomes" id="UP000182761"/>
    </source>
</evidence>
<proteinExistence type="predicted"/>
<name>A0A0X3ARX9_9FLAO</name>
<evidence type="ECO:0000313" key="1">
    <source>
        <dbReference type="EMBL" id="CVK17146.1"/>
    </source>
</evidence>
<dbReference type="OrthoDB" id="1268975at2"/>